<protein>
    <recommendedName>
        <fullName evidence="3">Heterokaryon incompatibility domain-containing protein</fullName>
    </recommendedName>
</protein>
<evidence type="ECO:0000313" key="1">
    <source>
        <dbReference type="EMBL" id="RSL53493.1"/>
    </source>
</evidence>
<proteinExistence type="predicted"/>
<evidence type="ECO:0000313" key="2">
    <source>
        <dbReference type="Proteomes" id="UP000288168"/>
    </source>
</evidence>
<dbReference type="Proteomes" id="UP000288168">
    <property type="component" value="Unassembled WGS sequence"/>
</dbReference>
<evidence type="ECO:0008006" key="3">
    <source>
        <dbReference type="Google" id="ProtNLM"/>
    </source>
</evidence>
<gene>
    <name evidence="1" type="ORF">CEP54_010372</name>
</gene>
<accession>A0A428PKE3</accession>
<sequence length="222" mass="24594">MSAFGLVSQGSFGNYKSEIEGYINSHHLLGPDGLYNTSNLCNDCKAIDSVPKHFNSHFIDTCPLCVFLLDARFYATRYTVRQNMDDKLSLAQKKGVVGLYRPFRLAGVSVLAASMTRPDLQKIEVAVLGRRIEPNTIDFSILDGWISHCSREHDCGEGVEPTDLDSFCLLDCLDKKIILANTITEDETQGKAPYAALSYVWGNSSEEDSSILHSICEVPHPL</sequence>
<dbReference type="AlphaFoldDB" id="A0A428PKE3"/>
<organism evidence="1 2">
    <name type="scientific">Fusarium duplospermum</name>
    <dbReference type="NCBI Taxonomy" id="1325734"/>
    <lineage>
        <taxon>Eukaryota</taxon>
        <taxon>Fungi</taxon>
        <taxon>Dikarya</taxon>
        <taxon>Ascomycota</taxon>
        <taxon>Pezizomycotina</taxon>
        <taxon>Sordariomycetes</taxon>
        <taxon>Hypocreomycetidae</taxon>
        <taxon>Hypocreales</taxon>
        <taxon>Nectriaceae</taxon>
        <taxon>Fusarium</taxon>
        <taxon>Fusarium solani species complex</taxon>
    </lineage>
</organism>
<reference evidence="1 2" key="1">
    <citation type="submission" date="2017-06" db="EMBL/GenBank/DDBJ databases">
        <title>Comparative genomic analysis of Ambrosia Fusariam Clade fungi.</title>
        <authorList>
            <person name="Stajich J.E."/>
            <person name="Carrillo J."/>
            <person name="Kijimoto T."/>
            <person name="Eskalen A."/>
            <person name="O'Donnell K."/>
            <person name="Kasson M."/>
        </authorList>
    </citation>
    <scope>NUCLEOTIDE SEQUENCE [LARGE SCALE GENOMIC DNA]</scope>
    <source>
        <strain evidence="1 2">NRRL62584</strain>
    </source>
</reference>
<dbReference type="EMBL" id="NKCI01000122">
    <property type="protein sequence ID" value="RSL53493.1"/>
    <property type="molecule type" value="Genomic_DNA"/>
</dbReference>
<keyword evidence="2" id="KW-1185">Reference proteome</keyword>
<name>A0A428PKE3_9HYPO</name>
<comment type="caution">
    <text evidence="1">The sequence shown here is derived from an EMBL/GenBank/DDBJ whole genome shotgun (WGS) entry which is preliminary data.</text>
</comment>